<dbReference type="EMBL" id="BARU01030785">
    <property type="protein sequence ID" value="GAH67210.1"/>
    <property type="molecule type" value="Genomic_DNA"/>
</dbReference>
<dbReference type="AlphaFoldDB" id="X1ID59"/>
<accession>X1ID59</accession>
<name>X1ID59_9ZZZZ</name>
<evidence type="ECO:0008006" key="2">
    <source>
        <dbReference type="Google" id="ProtNLM"/>
    </source>
</evidence>
<organism evidence="1">
    <name type="scientific">marine sediment metagenome</name>
    <dbReference type="NCBI Taxonomy" id="412755"/>
    <lineage>
        <taxon>unclassified sequences</taxon>
        <taxon>metagenomes</taxon>
        <taxon>ecological metagenomes</taxon>
    </lineage>
</organism>
<proteinExistence type="predicted"/>
<sequence length="166" mass="18225">LDNDTYKPGETVTGHVTLRRFRKPRTTLPVKFELPEDLPEGKYTLSASNWSAALSAARSEQPHKFAARTPADLLAGIQRTVGPQADVLYVRLPLPKGGGLALDKKELPDLPPSKAAVISQARLLDTRTFRRALVREIKTGYVLTGSARAGFEVTRHRRETPVSSSP</sequence>
<feature type="non-terminal residue" evidence="1">
    <location>
        <position position="1"/>
    </location>
</feature>
<comment type="caution">
    <text evidence="1">The sequence shown here is derived from an EMBL/GenBank/DDBJ whole genome shotgun (WGS) entry which is preliminary data.</text>
</comment>
<protein>
    <recommendedName>
        <fullName evidence="2">Macroglobulin domain-containing protein</fullName>
    </recommendedName>
</protein>
<reference evidence="1" key="1">
    <citation type="journal article" date="2014" name="Front. Microbiol.">
        <title>High frequency of phylogenetically diverse reductive dehalogenase-homologous genes in deep subseafloor sedimentary metagenomes.</title>
        <authorList>
            <person name="Kawai M."/>
            <person name="Futagami T."/>
            <person name="Toyoda A."/>
            <person name="Takaki Y."/>
            <person name="Nishi S."/>
            <person name="Hori S."/>
            <person name="Arai W."/>
            <person name="Tsubouchi T."/>
            <person name="Morono Y."/>
            <person name="Uchiyama I."/>
            <person name="Ito T."/>
            <person name="Fujiyama A."/>
            <person name="Inagaki F."/>
            <person name="Takami H."/>
        </authorList>
    </citation>
    <scope>NUCLEOTIDE SEQUENCE</scope>
    <source>
        <strain evidence="1">Expedition CK06-06</strain>
    </source>
</reference>
<evidence type="ECO:0000313" key="1">
    <source>
        <dbReference type="EMBL" id="GAH67210.1"/>
    </source>
</evidence>
<gene>
    <name evidence="1" type="ORF">S03H2_48786</name>
</gene>